<dbReference type="AlphaFoldDB" id="A0AA35YRQ1"/>
<evidence type="ECO:0000313" key="3">
    <source>
        <dbReference type="Proteomes" id="UP001177003"/>
    </source>
</evidence>
<dbReference type="EMBL" id="OX465080">
    <property type="protein sequence ID" value="CAI9278940.1"/>
    <property type="molecule type" value="Genomic_DNA"/>
</dbReference>
<protein>
    <submittedName>
        <fullName evidence="2">Uncharacterized protein</fullName>
    </submittedName>
</protein>
<feature type="region of interest" description="Disordered" evidence="1">
    <location>
        <begin position="179"/>
        <end position="212"/>
    </location>
</feature>
<evidence type="ECO:0000313" key="2">
    <source>
        <dbReference type="EMBL" id="CAI9278940.1"/>
    </source>
</evidence>
<organism evidence="2 3">
    <name type="scientific">Lactuca saligna</name>
    <name type="common">Willowleaf lettuce</name>
    <dbReference type="NCBI Taxonomy" id="75948"/>
    <lineage>
        <taxon>Eukaryota</taxon>
        <taxon>Viridiplantae</taxon>
        <taxon>Streptophyta</taxon>
        <taxon>Embryophyta</taxon>
        <taxon>Tracheophyta</taxon>
        <taxon>Spermatophyta</taxon>
        <taxon>Magnoliopsida</taxon>
        <taxon>eudicotyledons</taxon>
        <taxon>Gunneridae</taxon>
        <taxon>Pentapetalae</taxon>
        <taxon>asterids</taxon>
        <taxon>campanulids</taxon>
        <taxon>Asterales</taxon>
        <taxon>Asteraceae</taxon>
        <taxon>Cichorioideae</taxon>
        <taxon>Cichorieae</taxon>
        <taxon>Lactucinae</taxon>
        <taxon>Lactuca</taxon>
    </lineage>
</organism>
<feature type="compositionally biased region" description="Low complexity" evidence="1">
    <location>
        <begin position="180"/>
        <end position="189"/>
    </location>
</feature>
<gene>
    <name evidence="2" type="ORF">LSALG_LOCUS18773</name>
</gene>
<proteinExistence type="predicted"/>
<dbReference type="Proteomes" id="UP001177003">
    <property type="component" value="Chromosome 4"/>
</dbReference>
<keyword evidence="3" id="KW-1185">Reference proteome</keyword>
<name>A0AA35YRQ1_LACSI</name>
<evidence type="ECO:0000256" key="1">
    <source>
        <dbReference type="SAM" id="MobiDB-lite"/>
    </source>
</evidence>
<feature type="region of interest" description="Disordered" evidence="1">
    <location>
        <begin position="66"/>
        <end position="86"/>
    </location>
</feature>
<sequence length="212" mass="24460">MSNRGQLHCGGMVSIIVEHLGLHIPNNPTNIIPGRTHLSLEVLEIMHLFHRHPNGDVHWTVDAHRPSTTTSTPLAQTATAGASSSSCPIPYPEHKLYMGEFARLDHQYMSLQQEVGEIYTGVAEITSDFHDHRNLQGERWAQQEPWWAEQDQRWIAQEQHNRNIHYFMSDLRRVLVLPTQQQPPSSQPQWHSYYHTDYPSQFPPYPPPPDPQ</sequence>
<accession>A0AA35YRQ1</accession>
<feature type="compositionally biased region" description="Pro residues" evidence="1">
    <location>
        <begin position="201"/>
        <end position="212"/>
    </location>
</feature>
<reference evidence="2" key="1">
    <citation type="submission" date="2023-04" db="EMBL/GenBank/DDBJ databases">
        <authorList>
            <person name="Vijverberg K."/>
            <person name="Xiong W."/>
            <person name="Schranz E."/>
        </authorList>
    </citation>
    <scope>NUCLEOTIDE SEQUENCE</scope>
</reference>